<proteinExistence type="predicted"/>
<dbReference type="Proteomes" id="UP000663844">
    <property type="component" value="Unassembled WGS sequence"/>
</dbReference>
<reference evidence="5" key="1">
    <citation type="submission" date="2021-02" db="EMBL/GenBank/DDBJ databases">
        <authorList>
            <person name="Nowell W R."/>
        </authorList>
    </citation>
    <scope>NUCLEOTIDE SEQUENCE</scope>
</reference>
<dbReference type="AlphaFoldDB" id="A0A818JHR9"/>
<accession>A0A818JHR9</accession>
<dbReference type="Proteomes" id="UP000663891">
    <property type="component" value="Unassembled WGS sequence"/>
</dbReference>
<comment type="caution">
    <text evidence="5">The sequence shown here is derived from an EMBL/GenBank/DDBJ whole genome shotgun (WGS) entry which is preliminary data.</text>
</comment>
<keyword evidence="1" id="KW-0175">Coiled coil</keyword>
<evidence type="ECO:0000256" key="1">
    <source>
        <dbReference type="SAM" id="Coils"/>
    </source>
</evidence>
<feature type="coiled-coil region" evidence="1">
    <location>
        <begin position="258"/>
        <end position="292"/>
    </location>
</feature>
<dbReference type="EMBL" id="CAJNOG010000156">
    <property type="protein sequence ID" value="CAF1019384.1"/>
    <property type="molecule type" value="Genomic_DNA"/>
</dbReference>
<feature type="chain" id="PRO_5036233350" evidence="2">
    <location>
        <begin position="16"/>
        <end position="603"/>
    </location>
</feature>
<dbReference type="EMBL" id="CAJOAY010000116">
    <property type="protein sequence ID" value="CAF3544371.1"/>
    <property type="molecule type" value="Genomic_DNA"/>
</dbReference>
<keyword evidence="2" id="KW-0732">Signal</keyword>
<evidence type="ECO:0000313" key="5">
    <source>
        <dbReference type="EMBL" id="CAF3544371.1"/>
    </source>
</evidence>
<dbReference type="EMBL" id="CAJNON010000168">
    <property type="protein sequence ID" value="CAF1060719.1"/>
    <property type="molecule type" value="Genomic_DNA"/>
</dbReference>
<evidence type="ECO:0000313" key="7">
    <source>
        <dbReference type="Proteomes" id="UP000663881"/>
    </source>
</evidence>
<evidence type="ECO:0000313" key="6">
    <source>
        <dbReference type="EMBL" id="CAF3834400.1"/>
    </source>
</evidence>
<protein>
    <submittedName>
        <fullName evidence="5">Uncharacterized protein</fullName>
    </submittedName>
</protein>
<feature type="coiled-coil region" evidence="1">
    <location>
        <begin position="371"/>
        <end position="398"/>
    </location>
</feature>
<evidence type="ECO:0000256" key="2">
    <source>
        <dbReference type="SAM" id="SignalP"/>
    </source>
</evidence>
<dbReference type="OrthoDB" id="5406275at2759"/>
<dbReference type="Proteomes" id="UP000663845">
    <property type="component" value="Unassembled WGS sequence"/>
</dbReference>
<dbReference type="Proteomes" id="UP000663881">
    <property type="component" value="Unassembled WGS sequence"/>
</dbReference>
<feature type="signal peptide" evidence="2">
    <location>
        <begin position="1"/>
        <end position="15"/>
    </location>
</feature>
<evidence type="ECO:0000313" key="3">
    <source>
        <dbReference type="EMBL" id="CAF1019384.1"/>
    </source>
</evidence>
<dbReference type="PANTHER" id="PTHR33488:SF2">
    <property type="entry name" value="EARLY ENDOSOME ANTIGEN 1-LIKE"/>
    <property type="match status" value="1"/>
</dbReference>
<sequence>MVKFILLIFLSLTYGSISTSSSDPMFDPYIDMITRLDLNELMSIPEKSDEQFLYDLLHGDDSIKGVSLRLNIPTESDVKRTDQAVAQAEMDEDWEKLMVAGPIAVNYLGNLMVLASTEDFAFQAPLNYQFRYIRFPTSFKATLAQVASEMHLALFGAHTAMDRIQSGVRQIPGHVKTALKLLTSGSPLMIKKMLPLSINHIGRLANESVLQANKTVDQFTNLLHLLDEISQLSIATGSANKDLLKNNEKQMNESITKQQKLNEHLSDIQKQYKAAQQELEEARAAYKAAFAAIPSGGGVVGPKPRIFNKIPSSFIAHTSINVPNTLSMQPSSRSVIAAIGAAVAVVDSIVTVLGNIFGLGEKEKEPVVIDNTAHTNAMDKANLALQRLREAEEAHKIQFEQHLLEQNNLAAIMREMTQLNLTKLNTEEIGAILINATKQIIDIRVQWSKLVHFFSKVSVQADTTQKIIVAEFIEVIEVTQLDNEPLSDADRAFFLELIIPTVSLIDRESSLLYSMAVTYYKVSGEYMLDQIAGVTALIVTETVEERHKQLELASNLTTTNSQKVAALATQMRAQFVKDIDELENMYTTYVAELAAIELSSLVG</sequence>
<gene>
    <name evidence="3" type="ORF">JYZ213_LOCUS16979</name>
    <name evidence="5" type="ORF">OKA104_LOCUS3763</name>
    <name evidence="6" type="ORF">OXD698_LOCUS20268</name>
    <name evidence="4" type="ORF">VCS650_LOCUS17927</name>
</gene>
<dbReference type="PANTHER" id="PTHR33488">
    <property type="entry name" value="ZGC:162509"/>
    <property type="match status" value="1"/>
</dbReference>
<evidence type="ECO:0000313" key="4">
    <source>
        <dbReference type="EMBL" id="CAF1060719.1"/>
    </source>
</evidence>
<organism evidence="5 7">
    <name type="scientific">Adineta steineri</name>
    <dbReference type="NCBI Taxonomy" id="433720"/>
    <lineage>
        <taxon>Eukaryota</taxon>
        <taxon>Metazoa</taxon>
        <taxon>Spiralia</taxon>
        <taxon>Gnathifera</taxon>
        <taxon>Rotifera</taxon>
        <taxon>Eurotatoria</taxon>
        <taxon>Bdelloidea</taxon>
        <taxon>Adinetida</taxon>
        <taxon>Adinetidae</taxon>
        <taxon>Adineta</taxon>
    </lineage>
</organism>
<name>A0A818JHR9_9BILA</name>
<dbReference type="EMBL" id="CAJOAZ010001598">
    <property type="protein sequence ID" value="CAF3834400.1"/>
    <property type="molecule type" value="Genomic_DNA"/>
</dbReference>